<reference evidence="1 2" key="1">
    <citation type="submission" date="2021-02" db="EMBL/GenBank/DDBJ databases">
        <title>Actinophytocola xerophila sp. nov., isolated from soil of cotton cropping field.</title>
        <authorList>
            <person name="Huang R."/>
            <person name="Chen X."/>
            <person name="Ge X."/>
            <person name="Liu W."/>
        </authorList>
    </citation>
    <scope>NUCLEOTIDE SEQUENCE [LARGE SCALE GENOMIC DNA]</scope>
    <source>
        <strain evidence="1 2">S1-96</strain>
    </source>
</reference>
<dbReference type="Proteomes" id="UP001156441">
    <property type="component" value="Unassembled WGS sequence"/>
</dbReference>
<dbReference type="RefSeq" id="WP_260191101.1">
    <property type="nucleotide sequence ID" value="NZ_JAFFZE010000010.1"/>
</dbReference>
<accession>A0ABT2J791</accession>
<dbReference type="Pfam" id="PF21813">
    <property type="entry name" value="DUF6882"/>
    <property type="match status" value="1"/>
</dbReference>
<keyword evidence="2" id="KW-1185">Reference proteome</keyword>
<comment type="caution">
    <text evidence="1">The sequence shown here is derived from an EMBL/GenBank/DDBJ whole genome shotgun (WGS) entry which is preliminary data.</text>
</comment>
<organism evidence="1 2">
    <name type="scientific">Actinophytocola gossypii</name>
    <dbReference type="NCBI Taxonomy" id="2812003"/>
    <lineage>
        <taxon>Bacteria</taxon>
        <taxon>Bacillati</taxon>
        <taxon>Actinomycetota</taxon>
        <taxon>Actinomycetes</taxon>
        <taxon>Pseudonocardiales</taxon>
        <taxon>Pseudonocardiaceae</taxon>
    </lineage>
</organism>
<evidence type="ECO:0000313" key="2">
    <source>
        <dbReference type="Proteomes" id="UP001156441"/>
    </source>
</evidence>
<dbReference type="InterPro" id="IPR049249">
    <property type="entry name" value="DUF6882"/>
</dbReference>
<protein>
    <submittedName>
        <fullName evidence="1">Uncharacterized protein</fullName>
    </submittedName>
</protein>
<dbReference type="EMBL" id="JAFFZE010000010">
    <property type="protein sequence ID" value="MCT2583716.1"/>
    <property type="molecule type" value="Genomic_DNA"/>
</dbReference>
<sequence>MSASPTFEQLLDDAALYSFEHQLHLAEVLGEHAWEADLAEPRFAFTGVQPRVCSRFHLLGSAAPGPRSWLWGWANPQGYPQPILALGEYVRDFGQRHGIDALAEPEVPFDALPGAPTDPNLVAGMLTEAAKAAANNWTSYSGEVGGGTRAAFLVEHPDFTLPPPAPTRVMRVLQQGLAELRLSDHRRAVHAYAVRRGLSPVHDADRLTLNSPGLSATVHFDQLGRIENINASMEQPA</sequence>
<proteinExistence type="predicted"/>
<name>A0ABT2J791_9PSEU</name>
<evidence type="ECO:0000313" key="1">
    <source>
        <dbReference type="EMBL" id="MCT2583716.1"/>
    </source>
</evidence>
<gene>
    <name evidence="1" type="ORF">JT362_11365</name>
</gene>